<comment type="caution">
    <text evidence="1">The sequence shown here is derived from an EMBL/GenBank/DDBJ whole genome shotgun (WGS) entry which is preliminary data.</text>
</comment>
<dbReference type="SUPFAM" id="SSF51658">
    <property type="entry name" value="Xylose isomerase-like"/>
    <property type="match status" value="1"/>
</dbReference>
<accession>A0A7C3V5D7</accession>
<dbReference type="EMBL" id="DTMF01000200">
    <property type="protein sequence ID" value="HGF34334.1"/>
    <property type="molecule type" value="Genomic_DNA"/>
</dbReference>
<keyword evidence="1" id="KW-0413">Isomerase</keyword>
<evidence type="ECO:0000313" key="1">
    <source>
        <dbReference type="EMBL" id="HGF34334.1"/>
    </source>
</evidence>
<sequence>MHIASLGAAHLTYCSKVHPGHGWNRIFPQLAECLPRLKARLSPEAPFGVGLRLSAAECQELLAGNCLPALKEFLTAHDLYVFTMNGFPYGAFHGPRVKEEVFAPDWREPARLEYTMRLVRVLRELLPPGQEGSISTSPLSYKPWLAPPSVEALERISHNLAAVVHHLLEVQARTGRFIHLDLEPEPDGLVETCGDLANFFGQWLLPRGGRWLADRAGLSLARAQEALLEHIQVCLDTCHLAVAYEDPEEPLKNLAAAGIRVGKVQITCGWQAALPPAQSRRAELGRELEPFSRSPYLHQVRGQRPDRGLSRYADLHQALAQLADSPDQEWRVHYHVPLFLEQYGSLTSTHEHTRAVLQLLAKHRFSRHLEIETYTWDLLPGDLKLNLVDFLEQEYRWTLAALASAS</sequence>
<reference evidence="1" key="1">
    <citation type="journal article" date="2020" name="mSystems">
        <title>Genome- and Community-Level Interaction Insights into Carbon Utilization and Element Cycling Functions of Hydrothermarchaeota in Hydrothermal Sediment.</title>
        <authorList>
            <person name="Zhou Z."/>
            <person name="Liu Y."/>
            <person name="Xu W."/>
            <person name="Pan J."/>
            <person name="Luo Z.H."/>
            <person name="Li M."/>
        </authorList>
    </citation>
    <scope>NUCLEOTIDE SEQUENCE [LARGE SCALE GENOMIC DNA]</scope>
    <source>
        <strain evidence="1">SpSt-897</strain>
    </source>
</reference>
<organism evidence="1">
    <name type="scientific">Desulfobacca acetoxidans</name>
    <dbReference type="NCBI Taxonomy" id="60893"/>
    <lineage>
        <taxon>Bacteria</taxon>
        <taxon>Pseudomonadati</taxon>
        <taxon>Thermodesulfobacteriota</taxon>
        <taxon>Desulfobaccia</taxon>
        <taxon>Desulfobaccales</taxon>
        <taxon>Desulfobaccaceae</taxon>
        <taxon>Desulfobacca</taxon>
    </lineage>
</organism>
<protein>
    <submittedName>
        <fullName evidence="1">Xylose isomerase</fullName>
    </submittedName>
</protein>
<dbReference type="NCBIfam" id="NF035939">
    <property type="entry name" value="TIM_EboE"/>
    <property type="match status" value="1"/>
</dbReference>
<dbReference type="GO" id="GO:0016853">
    <property type="term" value="F:isomerase activity"/>
    <property type="evidence" value="ECO:0007669"/>
    <property type="project" value="UniProtKB-KW"/>
</dbReference>
<name>A0A7C3V5D7_9BACT</name>
<dbReference type="AlphaFoldDB" id="A0A7C3V5D7"/>
<dbReference type="InterPro" id="IPR036237">
    <property type="entry name" value="Xyl_isomerase-like_sf"/>
</dbReference>
<proteinExistence type="predicted"/>
<gene>
    <name evidence="1" type="ORF">ENW96_08100</name>
</gene>
<dbReference type="Gene3D" id="3.20.20.150">
    <property type="entry name" value="Divalent-metal-dependent TIM barrel enzymes"/>
    <property type="match status" value="1"/>
</dbReference>